<accession>D3S2Z5</accession>
<dbReference type="EMBL" id="CP001899">
    <property type="protein sequence ID" value="ADC64628.1"/>
    <property type="molecule type" value="Genomic_DNA"/>
</dbReference>
<keyword evidence="3" id="KW-1185">Reference proteome</keyword>
<evidence type="ECO:0000313" key="2">
    <source>
        <dbReference type="EMBL" id="ADC64628.1"/>
    </source>
</evidence>
<dbReference type="STRING" id="589924.Ferp_0453"/>
<dbReference type="GeneID" id="8777952"/>
<dbReference type="AlphaFoldDB" id="D3S2Z5"/>
<reference evidence="2 3" key="2">
    <citation type="journal article" date="2011" name="Stand. Genomic Sci.">
        <title>Complete genome sequence of Ferroglobus placidus AEDII12DO.</title>
        <authorList>
            <person name="Anderson I."/>
            <person name="Risso C."/>
            <person name="Holmes D."/>
            <person name="Lucas S."/>
            <person name="Copeland A."/>
            <person name="Lapidus A."/>
            <person name="Cheng J.F."/>
            <person name="Bruce D."/>
            <person name="Goodwin L."/>
            <person name="Pitluck S."/>
            <person name="Saunders E."/>
            <person name="Brettin T."/>
            <person name="Detter J.C."/>
            <person name="Han C."/>
            <person name="Tapia R."/>
            <person name="Larimer F."/>
            <person name="Land M."/>
            <person name="Hauser L."/>
            <person name="Woyke T."/>
            <person name="Lovley D."/>
            <person name="Kyrpides N."/>
            <person name="Ivanova N."/>
        </authorList>
    </citation>
    <scope>NUCLEOTIDE SEQUENCE [LARGE SCALE GENOMIC DNA]</scope>
    <source>
        <strain evidence="3">DSM 10642 / AEDII12DO</strain>
    </source>
</reference>
<proteinExistence type="predicted"/>
<reference evidence="3" key="1">
    <citation type="submission" date="2010-02" db="EMBL/GenBank/DDBJ databases">
        <title>Complete sequence of Ferroglobus placidus DSM 10642.</title>
        <authorList>
            <consortium name="US DOE Joint Genome Institute"/>
            <person name="Lucas S."/>
            <person name="Copeland A."/>
            <person name="Lapidus A."/>
            <person name="Cheng J.-F."/>
            <person name="Bruce D."/>
            <person name="Goodwin L."/>
            <person name="Pitluck S."/>
            <person name="Saunders E."/>
            <person name="Brettin T."/>
            <person name="Detter J.C."/>
            <person name="Han C."/>
            <person name="Tapia R."/>
            <person name="Larimer F."/>
            <person name="Land M."/>
            <person name="Hauser L."/>
            <person name="Kyrpides N."/>
            <person name="Ivanova N."/>
            <person name="Holmes D."/>
            <person name="Lovley D."/>
            <person name="Kyrpides N."/>
            <person name="Anderson I.J."/>
            <person name="Woyke T."/>
        </authorList>
    </citation>
    <scope>NUCLEOTIDE SEQUENCE [LARGE SCALE GENOMIC DNA]</scope>
    <source>
        <strain evidence="3">DSM 10642 / AEDII12DO</strain>
    </source>
</reference>
<name>D3S2Z5_FERPA</name>
<gene>
    <name evidence="2" type="ordered locus">Ferp_0453</name>
</gene>
<dbReference type="KEGG" id="fpl:Ferp_0453"/>
<dbReference type="RefSeq" id="WP_012964974.1">
    <property type="nucleotide sequence ID" value="NC_013849.1"/>
</dbReference>
<feature type="region of interest" description="Disordered" evidence="1">
    <location>
        <begin position="1"/>
        <end position="32"/>
    </location>
</feature>
<dbReference type="Proteomes" id="UP000002613">
    <property type="component" value="Chromosome"/>
</dbReference>
<evidence type="ECO:0000313" key="3">
    <source>
        <dbReference type="Proteomes" id="UP000002613"/>
    </source>
</evidence>
<dbReference type="HOGENOM" id="CLU_1631571_0_0_2"/>
<protein>
    <submittedName>
        <fullName evidence="2">Uncharacterized protein</fullName>
    </submittedName>
</protein>
<dbReference type="PaxDb" id="589924-Ferp_0453"/>
<sequence>MQNHEPMGGGNGGRKSDDWQQNHQLTGQDDWGGDGVYSGIDIAKDIQRLAVAVEDGDSIEIWRLLRKIIHVMEVCKLKPGPGEEELKELMRCLENLREIVTPRDFAILGSAIYLIELVLWLVHECQTESRIASCFVGELAGIHREYTQLLTGTKISTESTER</sequence>
<organism evidence="2 3">
    <name type="scientific">Ferroglobus placidus (strain DSM 10642 / AEDII12DO)</name>
    <dbReference type="NCBI Taxonomy" id="589924"/>
    <lineage>
        <taxon>Archaea</taxon>
        <taxon>Methanobacteriati</taxon>
        <taxon>Methanobacteriota</taxon>
        <taxon>Archaeoglobi</taxon>
        <taxon>Archaeoglobales</taxon>
        <taxon>Archaeoglobaceae</taxon>
        <taxon>Ferroglobus</taxon>
    </lineage>
</organism>
<evidence type="ECO:0000256" key="1">
    <source>
        <dbReference type="SAM" id="MobiDB-lite"/>
    </source>
</evidence>